<evidence type="ECO:0000256" key="1">
    <source>
        <dbReference type="ARBA" id="ARBA00004123"/>
    </source>
</evidence>
<proteinExistence type="predicted"/>
<comment type="subcellular location">
    <subcellularLocation>
        <location evidence="1">Nucleus</location>
    </subcellularLocation>
</comment>
<evidence type="ECO:0000313" key="6">
    <source>
        <dbReference type="Proteomes" id="UP001188597"/>
    </source>
</evidence>
<dbReference type="GO" id="GO:0005634">
    <property type="term" value="C:nucleus"/>
    <property type="evidence" value="ECO:0007669"/>
    <property type="project" value="UniProtKB-SubCell"/>
</dbReference>
<sequence>MLFNKGIEDLHDDDFEGSVDEHRIFTEVFFGNDKGRSIKRCLVTGVINFENDSNCADVSLCSNSESSAITSHDDFYNVKDDFQKLNFGSACLEDEKSYLRRNDPDASVKRIKISVDDLTNAKPYLEKEFKSSTLLDCQPDSVRDSITCRLVESSSQGVTSSCYLLKRHVEKDKEGGAAEKEVSTCRLPMLDGSEGKEILAIKTIASPISQESYATKLLAPSPSLKVVSQSKTLPCANPRWKKSPSCFLELNIDEMPMPRDSTKDPRSFLRYYVNHILGAAGWAVGRRRRADKINGIGELVYRSPEGRPVREFRRAWVLCGQSLFADPQIVVQGSDVKEWVDLPQFCSDLSNTAKQIEEQDRSESTTPLAHWWYLLDPFAKVVFIDKKIALLKAGKLVRAKRSLMINAYAKCDAGMTLKNVDSSGNQFAERNVTGHPCVSSLVSDSALTVVEEDHCVLKEQCGTGNSAHCQQMDPCSLPACGSGCICDRTNSSLFEVPICSNGCISPAGLEVVSPHQDSDASSPSHGKHNVTRYEMSLTVVKDESMVSFEDEGKVLGRKASDNVGNIFHRSGVDRSNIEQNGFLESQKSHRTFVHLNSRVTASQLCKPSCDNHHLVDMGDADAVPHSGHYEKEGGQCIDTPILMIDDASFAENSVFKRKVYQKSKKISDIKQTKLYQNGVLGLSRQKKSKACRLKDDDLLISAVIRNKSYESTTEGSSVKRNSGKSKALRKFKSQKGSCRLLPRGLAKGGKHYLEGKWSAFGLRTVLSWLLSSGVVSLNEVILYRNPKDDAVVKDGLVTLGGILCRCCNEVLSVSEFKSHAGFRLNRPCLNLFMESGKPLTLCQLEAWSAEYKARKSTTLTVQVDDMDQNDDSCGLCGDGVPSNPLPGWVVKSLGQLIDRSKQDIKLVKRLVSGSRFQQLSQSVGPEIPEGSWYCSQCTCWICGDVVDDKDATKSPDALKCSQCEHKYHEACLKDKCIEMGQPDTDTDTWFCGESCLEVYSGLQSRIGLMNHVSDDLSWTLLRCIHGDQKVHSAQRFVALKAECNSKLAVAVTIMEECFLPMVDPRTGIDMIPHVLYNWGSQFARLNYHGFYTVVLEKDDVLISVASIRIHGVTVAEMPLIATCSKYRRQGMCRRLVIAIEEVSLPL</sequence>
<dbReference type="Proteomes" id="UP001188597">
    <property type="component" value="Unassembled WGS sequence"/>
</dbReference>
<dbReference type="PANTHER" id="PTHR46508">
    <property type="entry name" value="PHD FINGER FAMILY PROTEIN"/>
    <property type="match status" value="1"/>
</dbReference>
<protein>
    <submittedName>
        <fullName evidence="5">Uncharacterized protein</fullName>
    </submittedName>
</protein>
<accession>A0AA88VRM7</accession>
<evidence type="ECO:0000259" key="3">
    <source>
        <dbReference type="Pfam" id="PF16135"/>
    </source>
</evidence>
<dbReference type="SUPFAM" id="SSF55729">
    <property type="entry name" value="Acyl-CoA N-acyltransferases (Nat)"/>
    <property type="match status" value="1"/>
</dbReference>
<dbReference type="PANTHER" id="PTHR46508:SF2">
    <property type="entry name" value="INCREASED DNA METHYLATION 1"/>
    <property type="match status" value="1"/>
</dbReference>
<evidence type="ECO:0000259" key="4">
    <source>
        <dbReference type="Pfam" id="PF23209"/>
    </source>
</evidence>
<name>A0AA88VRM7_9ASTE</name>
<dbReference type="InterPro" id="IPR016181">
    <property type="entry name" value="Acyl_CoA_acyltransferase"/>
</dbReference>
<dbReference type="Pfam" id="PF23209">
    <property type="entry name" value="IDM1_C"/>
    <property type="match status" value="1"/>
</dbReference>
<comment type="caution">
    <text evidence="5">The sequence shown here is derived from an EMBL/GenBank/DDBJ whole genome shotgun (WGS) entry which is preliminary data.</text>
</comment>
<dbReference type="EMBL" id="JAVXUP010001371">
    <property type="protein sequence ID" value="KAK3012513.1"/>
    <property type="molecule type" value="Genomic_DNA"/>
</dbReference>
<dbReference type="Pfam" id="PF16135">
    <property type="entry name" value="TDBD"/>
    <property type="match status" value="1"/>
</dbReference>
<dbReference type="InterPro" id="IPR032308">
    <property type="entry name" value="TDBD"/>
</dbReference>
<organism evidence="5 6">
    <name type="scientific">Escallonia herrerae</name>
    <dbReference type="NCBI Taxonomy" id="1293975"/>
    <lineage>
        <taxon>Eukaryota</taxon>
        <taxon>Viridiplantae</taxon>
        <taxon>Streptophyta</taxon>
        <taxon>Embryophyta</taxon>
        <taxon>Tracheophyta</taxon>
        <taxon>Spermatophyta</taxon>
        <taxon>Magnoliopsida</taxon>
        <taxon>eudicotyledons</taxon>
        <taxon>Gunneridae</taxon>
        <taxon>Pentapetalae</taxon>
        <taxon>asterids</taxon>
        <taxon>campanulids</taxon>
        <taxon>Escalloniales</taxon>
        <taxon>Escalloniaceae</taxon>
        <taxon>Escallonia</taxon>
    </lineage>
</organism>
<feature type="domain" description="Increased DNA methylation 1 C-terminal" evidence="4">
    <location>
        <begin position="1058"/>
        <end position="1142"/>
    </location>
</feature>
<keyword evidence="6" id="KW-1185">Reference proteome</keyword>
<evidence type="ECO:0000313" key="5">
    <source>
        <dbReference type="EMBL" id="KAK3012513.1"/>
    </source>
</evidence>
<dbReference type="AlphaFoldDB" id="A0AA88VRM7"/>
<evidence type="ECO:0000256" key="2">
    <source>
        <dbReference type="ARBA" id="ARBA00023242"/>
    </source>
</evidence>
<reference evidence="5" key="1">
    <citation type="submission" date="2022-12" db="EMBL/GenBank/DDBJ databases">
        <title>Draft genome assemblies for two species of Escallonia (Escalloniales).</title>
        <authorList>
            <person name="Chanderbali A."/>
            <person name="Dervinis C."/>
            <person name="Anghel I."/>
            <person name="Soltis D."/>
            <person name="Soltis P."/>
            <person name="Zapata F."/>
        </authorList>
    </citation>
    <scope>NUCLEOTIDE SEQUENCE</scope>
    <source>
        <strain evidence="5">UCBG64.0493</strain>
        <tissue evidence="5">Leaf</tissue>
    </source>
</reference>
<dbReference type="InterPro" id="IPR056511">
    <property type="entry name" value="IDM1_C"/>
</dbReference>
<gene>
    <name evidence="5" type="ORF">RJ639_007999</name>
</gene>
<keyword evidence="2" id="KW-0539">Nucleus</keyword>
<feature type="domain" description="Tify" evidence="3">
    <location>
        <begin position="795"/>
        <end position="845"/>
    </location>
</feature>